<dbReference type="Gene3D" id="1.20.910.10">
    <property type="entry name" value="Heme oxygenase-like"/>
    <property type="match status" value="1"/>
</dbReference>
<dbReference type="InterPro" id="IPR016084">
    <property type="entry name" value="Haem_Oase-like_multi-hlx"/>
</dbReference>
<evidence type="ECO:0000313" key="3">
    <source>
        <dbReference type="EMBL" id="KAJ8490042.1"/>
    </source>
</evidence>
<dbReference type="EMBL" id="JAPEVG010000040">
    <property type="protein sequence ID" value="KAJ8490042.1"/>
    <property type="molecule type" value="Genomic_DNA"/>
</dbReference>
<dbReference type="Pfam" id="PF03070">
    <property type="entry name" value="TENA_THI-4"/>
    <property type="match status" value="1"/>
</dbReference>
<evidence type="ECO:0000313" key="4">
    <source>
        <dbReference type="Proteomes" id="UP001215151"/>
    </source>
</evidence>
<keyword evidence="4" id="KW-1185">Reference proteome</keyword>
<comment type="caution">
    <text evidence="3">The sequence shown here is derived from an EMBL/GenBank/DDBJ whole genome shotgun (WGS) entry which is preliminary data.</text>
</comment>
<evidence type="ECO:0000259" key="2">
    <source>
        <dbReference type="Pfam" id="PF03070"/>
    </source>
</evidence>
<name>A0AAD7TZG3_9APHY</name>
<dbReference type="CDD" id="cd19359">
    <property type="entry name" value="TenA_C_Bt3146-like"/>
    <property type="match status" value="1"/>
</dbReference>
<gene>
    <name evidence="3" type="ORF">ONZ51_g2549</name>
</gene>
<keyword evidence="1" id="KW-0812">Transmembrane</keyword>
<feature type="domain" description="Thiaminase-2/PQQC" evidence="2">
    <location>
        <begin position="94"/>
        <end position="228"/>
    </location>
</feature>
<dbReference type="InterPro" id="IPR004305">
    <property type="entry name" value="Thiaminase-2/PQQC"/>
</dbReference>
<proteinExistence type="predicted"/>
<feature type="transmembrane region" description="Helical" evidence="1">
    <location>
        <begin position="188"/>
        <end position="207"/>
    </location>
</feature>
<dbReference type="SUPFAM" id="SSF48613">
    <property type="entry name" value="Heme oxygenase-like"/>
    <property type="match status" value="1"/>
</dbReference>
<dbReference type="GO" id="GO:0006772">
    <property type="term" value="P:thiamine metabolic process"/>
    <property type="evidence" value="ECO:0007669"/>
    <property type="project" value="UniProtKB-ARBA"/>
</dbReference>
<organism evidence="3 4">
    <name type="scientific">Trametes cubensis</name>
    <dbReference type="NCBI Taxonomy" id="1111947"/>
    <lineage>
        <taxon>Eukaryota</taxon>
        <taxon>Fungi</taxon>
        <taxon>Dikarya</taxon>
        <taxon>Basidiomycota</taxon>
        <taxon>Agaricomycotina</taxon>
        <taxon>Agaricomycetes</taxon>
        <taxon>Polyporales</taxon>
        <taxon>Polyporaceae</taxon>
        <taxon>Trametes</taxon>
    </lineage>
</organism>
<dbReference type="Proteomes" id="UP001215151">
    <property type="component" value="Unassembled WGS sequence"/>
</dbReference>
<keyword evidence="1" id="KW-1133">Transmembrane helix</keyword>
<accession>A0AAD7TZG3</accession>
<dbReference type="AlphaFoldDB" id="A0AAD7TZG3"/>
<keyword evidence="1" id="KW-0472">Membrane</keyword>
<protein>
    <recommendedName>
        <fullName evidence="2">Thiaminase-2/PQQC domain-containing protein</fullName>
    </recommendedName>
</protein>
<evidence type="ECO:0000256" key="1">
    <source>
        <dbReference type="SAM" id="Phobius"/>
    </source>
</evidence>
<reference evidence="3" key="1">
    <citation type="submission" date="2022-11" db="EMBL/GenBank/DDBJ databases">
        <title>Genome Sequence of Cubamyces cubensis.</title>
        <authorList>
            <person name="Buettner E."/>
        </authorList>
    </citation>
    <scope>NUCLEOTIDE SEQUENCE</scope>
    <source>
        <strain evidence="3">MPL-01</strain>
    </source>
</reference>
<sequence length="290" mass="32907">MADPIIDHLRNPTSRLNLKATPRGRAAIEGIVADALIDGRGLSAKELEDVLTADLPLDNSFIENLWNDPKNKPFVEKFMNNELCKRCAEGDPVSLEAYKVYAVQDYFYLVDYVKFKALRLATVLQYDLNALKTELQSVSHTYGDAEGWKKTCIDDLGIDSAVFNTAERSVAELAYANFLQNNCRMEDWFNLHVIVIACIYGWSVLSLKLYNDPKTDKTTQFYKTFIEGNLDLSDPENPQLARSARTLSAFLTANSQRWTSIIDDKEQYGLLFRTSLRLEVALFNSGYEKV</sequence>